<gene>
    <name evidence="6" type="ORF">KP509_09G053100</name>
</gene>
<reference evidence="6" key="1">
    <citation type="submission" date="2021-08" db="EMBL/GenBank/DDBJ databases">
        <title>WGS assembly of Ceratopteris richardii.</title>
        <authorList>
            <person name="Marchant D.B."/>
            <person name="Chen G."/>
            <person name="Jenkins J."/>
            <person name="Shu S."/>
            <person name="Leebens-Mack J."/>
            <person name="Grimwood J."/>
            <person name="Schmutz J."/>
            <person name="Soltis P."/>
            <person name="Soltis D."/>
            <person name="Chen Z.-H."/>
        </authorList>
    </citation>
    <scope>NUCLEOTIDE SEQUENCE</scope>
    <source>
        <strain evidence="6">Whitten #5841</strain>
        <tissue evidence="6">Leaf</tissue>
    </source>
</reference>
<feature type="transmembrane region" description="Helical" evidence="4">
    <location>
        <begin position="286"/>
        <end position="306"/>
    </location>
</feature>
<keyword evidence="4" id="KW-0472">Membrane</keyword>
<accession>A0A8T2U0A5</accession>
<dbReference type="PANTHER" id="PTHR46214:SF12">
    <property type="entry name" value="RING_FYVE_PHD ZINC FINGER SUPERFAMILY PROTEIN"/>
    <property type="match status" value="1"/>
</dbReference>
<dbReference type="Gene3D" id="3.30.40.10">
    <property type="entry name" value="Zinc/RING finger domain, C3HC4 (zinc finger)"/>
    <property type="match status" value="1"/>
</dbReference>
<sequence length="344" mass="38012">MTRVLQPEAREDALRITTISDASSSPTLDSEINRRREPEIEASQLYSQPAETTCHVVSCVHTDKDFLLDVCRICQCFDSDRAGEMALKLLNITVPHHAIHRNCNKYPEAMPPVHADMLIKLGCACKNDLSLAHYACALRWFVSRDSECCEICGLPAVNVNPTDRKKVLFVLKRKDTQQQSHAIPVVANGENSSDTSDENTAYSFLSTSEDMHTVVAWFDPGGNTSQFATSLFERGIDIPGQGPPATSPATRWAIEISGIVIATGLLTVTITWLLSSRVDKSIARRGVNVLLGGLCALSIVVFLRFGVLPRIKYGPARYWAILVVFWFLVFGVWASTTRSSRSHS</sequence>
<dbReference type="PANTHER" id="PTHR46214">
    <property type="entry name" value="ZINC FINGER, RING-CH-TYPE"/>
    <property type="match status" value="1"/>
</dbReference>
<proteinExistence type="predicted"/>
<keyword evidence="3" id="KW-0862">Zinc</keyword>
<dbReference type="Proteomes" id="UP000825935">
    <property type="component" value="Chromosome 9"/>
</dbReference>
<dbReference type="EMBL" id="CM035414">
    <property type="protein sequence ID" value="KAH7429511.1"/>
    <property type="molecule type" value="Genomic_DNA"/>
</dbReference>
<evidence type="ECO:0000259" key="5">
    <source>
        <dbReference type="PROSITE" id="PS51292"/>
    </source>
</evidence>
<evidence type="ECO:0000313" key="7">
    <source>
        <dbReference type="Proteomes" id="UP000825935"/>
    </source>
</evidence>
<keyword evidence="7" id="KW-1185">Reference proteome</keyword>
<dbReference type="InterPro" id="IPR011016">
    <property type="entry name" value="Znf_RING-CH"/>
</dbReference>
<evidence type="ECO:0000313" key="6">
    <source>
        <dbReference type="EMBL" id="KAH7429511.1"/>
    </source>
</evidence>
<dbReference type="OrthoDB" id="1900797at2759"/>
<organism evidence="6 7">
    <name type="scientific">Ceratopteris richardii</name>
    <name type="common">Triangle waterfern</name>
    <dbReference type="NCBI Taxonomy" id="49495"/>
    <lineage>
        <taxon>Eukaryota</taxon>
        <taxon>Viridiplantae</taxon>
        <taxon>Streptophyta</taxon>
        <taxon>Embryophyta</taxon>
        <taxon>Tracheophyta</taxon>
        <taxon>Polypodiopsida</taxon>
        <taxon>Polypodiidae</taxon>
        <taxon>Polypodiales</taxon>
        <taxon>Pteridineae</taxon>
        <taxon>Pteridaceae</taxon>
        <taxon>Parkerioideae</taxon>
        <taxon>Ceratopteris</taxon>
    </lineage>
</organism>
<comment type="caution">
    <text evidence="6">The sequence shown here is derived from an EMBL/GenBank/DDBJ whole genome shotgun (WGS) entry which is preliminary data.</text>
</comment>
<dbReference type="OMA" id="HAIHRNC"/>
<evidence type="ECO:0000256" key="1">
    <source>
        <dbReference type="ARBA" id="ARBA00022723"/>
    </source>
</evidence>
<keyword evidence="2" id="KW-0863">Zinc-finger</keyword>
<feature type="transmembrane region" description="Helical" evidence="4">
    <location>
        <begin position="318"/>
        <end position="336"/>
    </location>
</feature>
<dbReference type="PROSITE" id="PS51292">
    <property type="entry name" value="ZF_RING_CH"/>
    <property type="match status" value="1"/>
</dbReference>
<dbReference type="SUPFAM" id="SSF57850">
    <property type="entry name" value="RING/U-box"/>
    <property type="match status" value="1"/>
</dbReference>
<feature type="transmembrane region" description="Helical" evidence="4">
    <location>
        <begin position="252"/>
        <end position="274"/>
    </location>
</feature>
<name>A0A8T2U0A5_CERRI</name>
<dbReference type="GO" id="GO:0008270">
    <property type="term" value="F:zinc ion binding"/>
    <property type="evidence" value="ECO:0007669"/>
    <property type="project" value="UniProtKB-KW"/>
</dbReference>
<evidence type="ECO:0000256" key="3">
    <source>
        <dbReference type="ARBA" id="ARBA00022833"/>
    </source>
</evidence>
<dbReference type="InterPro" id="IPR013083">
    <property type="entry name" value="Znf_RING/FYVE/PHD"/>
</dbReference>
<protein>
    <recommendedName>
        <fullName evidence="5">RING-CH-type domain-containing protein</fullName>
    </recommendedName>
</protein>
<evidence type="ECO:0000256" key="2">
    <source>
        <dbReference type="ARBA" id="ARBA00022771"/>
    </source>
</evidence>
<keyword evidence="4" id="KW-1133">Transmembrane helix</keyword>
<dbReference type="Pfam" id="PF12906">
    <property type="entry name" value="RINGv"/>
    <property type="match status" value="1"/>
</dbReference>
<dbReference type="AlphaFoldDB" id="A0A8T2U0A5"/>
<evidence type="ECO:0000256" key="4">
    <source>
        <dbReference type="SAM" id="Phobius"/>
    </source>
</evidence>
<dbReference type="SMART" id="SM00744">
    <property type="entry name" value="RINGv"/>
    <property type="match status" value="1"/>
</dbReference>
<feature type="domain" description="RING-CH-type" evidence="5">
    <location>
        <begin position="63"/>
        <end position="159"/>
    </location>
</feature>
<keyword evidence="4" id="KW-0812">Transmembrane</keyword>
<keyword evidence="1" id="KW-0479">Metal-binding</keyword>